<evidence type="ECO:0000313" key="1">
    <source>
        <dbReference type="EMBL" id="GAH75169.1"/>
    </source>
</evidence>
<proteinExistence type="predicted"/>
<dbReference type="EMBL" id="BARU01026228">
    <property type="protein sequence ID" value="GAH75169.1"/>
    <property type="molecule type" value="Genomic_DNA"/>
</dbReference>
<name>X1J9W7_9ZZZZ</name>
<feature type="non-terminal residue" evidence="1">
    <location>
        <position position="1"/>
    </location>
</feature>
<comment type="caution">
    <text evidence="1">The sequence shown here is derived from an EMBL/GenBank/DDBJ whole genome shotgun (WGS) entry which is preliminary data.</text>
</comment>
<gene>
    <name evidence="1" type="ORF">S03H2_42162</name>
</gene>
<protein>
    <submittedName>
        <fullName evidence="1">Uncharacterized protein</fullName>
    </submittedName>
</protein>
<organism evidence="1">
    <name type="scientific">marine sediment metagenome</name>
    <dbReference type="NCBI Taxonomy" id="412755"/>
    <lineage>
        <taxon>unclassified sequences</taxon>
        <taxon>metagenomes</taxon>
        <taxon>ecological metagenomes</taxon>
    </lineage>
</organism>
<dbReference type="AlphaFoldDB" id="X1J9W7"/>
<sequence length="120" mass="13279">NVSMPLNMSDYIITSASISAIVNATVTASPGGYHSVPQGWGIETPGDDTGPYQDDNDQFFTGDYVRFYILLSDLEKEKVYEVAYNQTVDLGKDSAGAYEPLSTLNLKEYQIYLNSFFVPL</sequence>
<reference evidence="1" key="1">
    <citation type="journal article" date="2014" name="Front. Microbiol.">
        <title>High frequency of phylogenetically diverse reductive dehalogenase-homologous genes in deep subseafloor sedimentary metagenomes.</title>
        <authorList>
            <person name="Kawai M."/>
            <person name="Futagami T."/>
            <person name="Toyoda A."/>
            <person name="Takaki Y."/>
            <person name="Nishi S."/>
            <person name="Hori S."/>
            <person name="Arai W."/>
            <person name="Tsubouchi T."/>
            <person name="Morono Y."/>
            <person name="Uchiyama I."/>
            <person name="Ito T."/>
            <person name="Fujiyama A."/>
            <person name="Inagaki F."/>
            <person name="Takami H."/>
        </authorList>
    </citation>
    <scope>NUCLEOTIDE SEQUENCE</scope>
    <source>
        <strain evidence="1">Expedition CK06-06</strain>
    </source>
</reference>
<accession>X1J9W7</accession>